<keyword evidence="3 7" id="KW-0812">Transmembrane</keyword>
<protein>
    <submittedName>
        <fullName evidence="9">Rhomboid family intramembrane serine protease</fullName>
    </submittedName>
</protein>
<name>A0ABR9RYV6_9BURK</name>
<keyword evidence="10" id="KW-1185">Reference proteome</keyword>
<feature type="transmembrane region" description="Helical" evidence="7">
    <location>
        <begin position="305"/>
        <end position="323"/>
    </location>
</feature>
<dbReference type="EMBL" id="JADDIV010000001">
    <property type="protein sequence ID" value="MBE7366418.1"/>
    <property type="molecule type" value="Genomic_DNA"/>
</dbReference>
<organism evidence="9 10">
    <name type="scientific">Ramlibacter pallidus</name>
    <dbReference type="NCBI Taxonomy" id="2780087"/>
    <lineage>
        <taxon>Bacteria</taxon>
        <taxon>Pseudomonadati</taxon>
        <taxon>Pseudomonadota</taxon>
        <taxon>Betaproteobacteria</taxon>
        <taxon>Burkholderiales</taxon>
        <taxon>Comamonadaceae</taxon>
        <taxon>Ramlibacter</taxon>
    </lineage>
</organism>
<evidence type="ECO:0000256" key="6">
    <source>
        <dbReference type="ARBA" id="ARBA00023136"/>
    </source>
</evidence>
<reference evidence="9 10" key="1">
    <citation type="submission" date="2020-10" db="EMBL/GenBank/DDBJ databases">
        <title>Ramlibacter sp. HM2 16S ribosomal RNA gene Genome sequencing and assembly.</title>
        <authorList>
            <person name="Kang M."/>
        </authorList>
    </citation>
    <scope>NUCLEOTIDE SEQUENCE [LARGE SCALE GENOMIC DNA]</scope>
    <source>
        <strain evidence="9 10">HM2</strain>
    </source>
</reference>
<feature type="transmembrane region" description="Helical" evidence="7">
    <location>
        <begin position="395"/>
        <end position="413"/>
    </location>
</feature>
<feature type="domain" description="Peptidase S54 rhomboid" evidence="8">
    <location>
        <begin position="240"/>
        <end position="380"/>
    </location>
</feature>
<feature type="transmembrane region" description="Helical" evidence="7">
    <location>
        <begin position="281"/>
        <end position="299"/>
    </location>
</feature>
<feature type="transmembrane region" description="Helical" evidence="7">
    <location>
        <begin position="250"/>
        <end position="269"/>
    </location>
</feature>
<dbReference type="InterPro" id="IPR035952">
    <property type="entry name" value="Rhomboid-like_sf"/>
</dbReference>
<dbReference type="RefSeq" id="WP_193675033.1">
    <property type="nucleotide sequence ID" value="NZ_JADDIV010000001.1"/>
</dbReference>
<dbReference type="PANTHER" id="PTHR43731:SF14">
    <property type="entry name" value="PRESENILIN-ASSOCIATED RHOMBOID-LIKE PROTEIN, MITOCHONDRIAL"/>
    <property type="match status" value="1"/>
</dbReference>
<keyword evidence="9" id="KW-0645">Protease</keyword>
<feature type="transmembrane region" description="Helical" evidence="7">
    <location>
        <begin position="194"/>
        <end position="212"/>
    </location>
</feature>
<dbReference type="InterPro" id="IPR022764">
    <property type="entry name" value="Peptidase_S54_rhomboid_dom"/>
</dbReference>
<evidence type="ECO:0000256" key="1">
    <source>
        <dbReference type="ARBA" id="ARBA00004141"/>
    </source>
</evidence>
<feature type="transmembrane region" description="Helical" evidence="7">
    <location>
        <begin position="364"/>
        <end position="383"/>
    </location>
</feature>
<dbReference type="GO" id="GO:0008233">
    <property type="term" value="F:peptidase activity"/>
    <property type="evidence" value="ECO:0007669"/>
    <property type="project" value="UniProtKB-KW"/>
</dbReference>
<dbReference type="InterPro" id="IPR050925">
    <property type="entry name" value="Rhomboid_protease_S54"/>
</dbReference>
<accession>A0ABR9RYV6</accession>
<dbReference type="Proteomes" id="UP000806285">
    <property type="component" value="Unassembled WGS sequence"/>
</dbReference>
<evidence type="ECO:0000259" key="8">
    <source>
        <dbReference type="Pfam" id="PF01694"/>
    </source>
</evidence>
<evidence type="ECO:0000256" key="3">
    <source>
        <dbReference type="ARBA" id="ARBA00022692"/>
    </source>
</evidence>
<comment type="caution">
    <text evidence="9">The sequence shown here is derived from an EMBL/GenBank/DDBJ whole genome shotgun (WGS) entry which is preliminary data.</text>
</comment>
<comment type="subcellular location">
    <subcellularLocation>
        <location evidence="1">Membrane</location>
        <topology evidence="1">Multi-pass membrane protein</topology>
    </subcellularLocation>
</comment>
<evidence type="ECO:0000256" key="5">
    <source>
        <dbReference type="ARBA" id="ARBA00022989"/>
    </source>
</evidence>
<evidence type="ECO:0000256" key="2">
    <source>
        <dbReference type="ARBA" id="ARBA00009045"/>
    </source>
</evidence>
<evidence type="ECO:0000313" key="9">
    <source>
        <dbReference type="EMBL" id="MBE7366418.1"/>
    </source>
</evidence>
<feature type="transmembrane region" description="Helical" evidence="7">
    <location>
        <begin position="20"/>
        <end position="42"/>
    </location>
</feature>
<keyword evidence="5 7" id="KW-1133">Transmembrane helix</keyword>
<comment type="similarity">
    <text evidence="2">Belongs to the peptidase S54 family.</text>
</comment>
<dbReference type="SUPFAM" id="SSF144091">
    <property type="entry name" value="Rhomboid-like"/>
    <property type="match status" value="1"/>
</dbReference>
<dbReference type="Gene3D" id="1.20.1540.10">
    <property type="entry name" value="Rhomboid-like"/>
    <property type="match status" value="1"/>
</dbReference>
<gene>
    <name evidence="9" type="ORF">IM787_02440</name>
</gene>
<feature type="transmembrane region" description="Helical" evidence="7">
    <location>
        <begin position="48"/>
        <end position="67"/>
    </location>
</feature>
<evidence type="ECO:0000313" key="10">
    <source>
        <dbReference type="Proteomes" id="UP000806285"/>
    </source>
</evidence>
<keyword evidence="6 7" id="KW-0472">Membrane</keyword>
<dbReference type="GO" id="GO:0006508">
    <property type="term" value="P:proteolysis"/>
    <property type="evidence" value="ECO:0007669"/>
    <property type="project" value="UniProtKB-KW"/>
</dbReference>
<dbReference type="PANTHER" id="PTHR43731">
    <property type="entry name" value="RHOMBOID PROTEASE"/>
    <property type="match status" value="1"/>
</dbReference>
<proteinExistence type="inferred from homology"/>
<evidence type="ECO:0000256" key="7">
    <source>
        <dbReference type="SAM" id="Phobius"/>
    </source>
</evidence>
<evidence type="ECO:0000256" key="4">
    <source>
        <dbReference type="ARBA" id="ARBA00022801"/>
    </source>
</evidence>
<keyword evidence="4" id="KW-0378">Hydrolase</keyword>
<dbReference type="Pfam" id="PF01694">
    <property type="entry name" value="Rhomboid"/>
    <property type="match status" value="1"/>
</dbReference>
<sequence length="554" mass="59700">MEGMGQDGIWQFKASWRSTIGSLTIVFLILAFLSLLFAFVGGAKVGPLLAFLFFAGFAWLFGKPLFLGEWVIRVGPRGISGHALNNRTVPWRDVRDLGVETVQRNTFVVLTLAPEATESLQKTRRWLSGKKPERRIPLNGLKPQQAEIAAQAAYETFKERAAPHAAAAVQAREAEARFEAEFADALEQHTPLTWALYLVVALNVGVWVANVARGMSPMAPASPDLFRWGANSAWAVARDHEYWRLLTGTFLHGGAIHLGMNMLGLWGAGKLLNRLYGNGQFLLVYLASALAGSAASLHFGAQTAVSVGASGAVFGVLGAVVVASRRHRERLPKALTRNILTSEGVFLAYALVNGFTRAGIDNAAHVGGLVAGASLAWLLVPVVASGEDTPVRGRAGLAAGLAALAVMGLVFATPSPRINHRALFAGDAAVQEAMPRLKSAHEGLEQDARAAKAGRMTEQQLMERVEKVHLPALRASRAELERLPKAQGDPRAEMLGDMQQVTAKTVEALELQLRAHRGEAGPEALARIEQIKREIQSMSQRMQQRAAAQAKPAK</sequence>